<dbReference type="EMBL" id="PEKT02000002">
    <property type="protein sequence ID" value="PIS58210.1"/>
    <property type="molecule type" value="Genomic_DNA"/>
</dbReference>
<protein>
    <submittedName>
        <fullName evidence="3">Uncharacterized protein</fullName>
    </submittedName>
</protein>
<dbReference type="STRING" id="498019.A0A2H1A5P5"/>
<evidence type="ECO:0000256" key="2">
    <source>
        <dbReference type="SAM" id="Phobius"/>
    </source>
</evidence>
<feature type="compositionally biased region" description="Polar residues" evidence="1">
    <location>
        <begin position="652"/>
        <end position="663"/>
    </location>
</feature>
<feature type="region of interest" description="Disordered" evidence="1">
    <location>
        <begin position="207"/>
        <end position="461"/>
    </location>
</feature>
<feature type="transmembrane region" description="Helical" evidence="2">
    <location>
        <begin position="47"/>
        <end position="68"/>
    </location>
</feature>
<reference evidence="3" key="2">
    <citation type="submission" date="2017-11" db="EMBL/GenBank/DDBJ databases">
        <title>Candida auris genome assembly and annotation.</title>
        <authorList>
            <person name="Munoz J.F."/>
            <person name="Gade L.G."/>
            <person name="Chow N.A."/>
            <person name="Litvintseva A.P."/>
            <person name="Loparev V.N."/>
            <person name="Cuomo C.A."/>
        </authorList>
    </citation>
    <scope>NUCLEOTIDE SEQUENCE</scope>
    <source>
        <strain evidence="3">B8441</strain>
    </source>
</reference>
<reference evidence="4" key="3">
    <citation type="submission" date="2021-06" db="EMBL/GenBank/DDBJ databases">
        <title>Candida auris outbreak in lebanese hospital.</title>
        <authorList>
            <person name="Finianos M."/>
        </authorList>
    </citation>
    <scope>NUCLEOTIDE SEQUENCE</scope>
    <source>
        <strain evidence="4">CA7LBN</strain>
    </source>
</reference>
<feature type="compositionally biased region" description="Polar residues" evidence="1">
    <location>
        <begin position="687"/>
        <end position="700"/>
    </location>
</feature>
<feature type="compositionally biased region" description="Polar residues" evidence="1">
    <location>
        <begin position="123"/>
        <end position="137"/>
    </location>
</feature>
<organism evidence="3">
    <name type="scientific">Candidozyma auris</name>
    <name type="common">Yeast</name>
    <name type="synonym">Candida auris</name>
    <dbReference type="NCBI Taxonomy" id="498019"/>
    <lineage>
        <taxon>Eukaryota</taxon>
        <taxon>Fungi</taxon>
        <taxon>Dikarya</taxon>
        <taxon>Ascomycota</taxon>
        <taxon>Saccharomycotina</taxon>
        <taxon>Pichiomycetes</taxon>
        <taxon>Metschnikowiaceae</taxon>
        <taxon>Candidozyma</taxon>
    </lineage>
</organism>
<feature type="compositionally biased region" description="Polar residues" evidence="1">
    <location>
        <begin position="543"/>
        <end position="559"/>
    </location>
</feature>
<feature type="region of interest" description="Disordered" evidence="1">
    <location>
        <begin position="115"/>
        <end position="137"/>
    </location>
</feature>
<dbReference type="VEuPathDB" id="FungiDB:CJJ07_005456"/>
<reference evidence="3" key="1">
    <citation type="journal article" date="2017" name="Clin. Infect. Dis.">
        <title>Simultaneous emergence of multidrug-resistant Candida auris on 3 continents confirmed by whole-genome sequencing and epidemiological analyses.</title>
        <authorList>
            <person name="Lockhart S.R."/>
            <person name="Etienne K.A."/>
            <person name="Vallabhaneni S."/>
            <person name="Farooqi J."/>
            <person name="Chowdhary A."/>
            <person name="Govender N.P."/>
            <person name="Colombo A.L."/>
            <person name="Calvo B."/>
            <person name="Cuomo C.A."/>
            <person name="Desjardins C.A."/>
            <person name="Berkow E.L."/>
            <person name="Castanheira M."/>
            <person name="Magobo R.E."/>
            <person name="Jabeen K."/>
            <person name="Asghar R.J."/>
            <person name="Meis J.F."/>
            <person name="Jackson B."/>
            <person name="Chiller T."/>
            <person name="Litvintseva A.P."/>
        </authorList>
    </citation>
    <scope>NUCLEOTIDE SEQUENCE [LARGE SCALE GENOMIC DNA]</scope>
    <source>
        <strain evidence="3">B8441</strain>
    </source>
</reference>
<feature type="compositionally biased region" description="Acidic residues" evidence="1">
    <location>
        <begin position="346"/>
        <end position="356"/>
    </location>
</feature>
<sequence length="723" mass="80563">MAPSPTDHLVRRATSSSSGSSSSSSDVCKNNKSAACEKPVSTNSLEIGLGIGIPVAVVFAALGFLMYWRYRKNKKESLEHDPDFDENGDATALPDFPAFSKDDPFDNRFSVRPHSKHMDAASHSKSANEVGSVSTRMGTEDTPVDGFVLPYHHQTSSKASLEEFARQSVDNRLSGRRDSNLRYASVTPGASTHTSPQKSSLRYEQANVAAKEAPVGRLTKDDYRTIPNHSVTSLNANEYYNTKEEISDDTNDTSKSSENDFTVEYENEQEAPINSSLSNNHSPQKTREVTADEESEASDDFADASNSRGPFLEKEHEEEPPSSRNILNESTEEHADETFDEKRQEEEEEEEEERDEGEPRQVMPAIFVKSPFEEQNETFGSEQGQRLYDNSEVTGNTYLETTGDDTTEHRSLDPDPEGSGESKHHISRSPRLSAFDLLKNVSDDEGEGESQDRELDPEQEEELARMKSVYKVYFDRSNSTKTNATVNEDGSFRADATQPLPKIDIDHLKINDELKGDTQYDKRKTTTSSIYDEAPIFVENGSQAHPYQQYSMPHQQYPSQHPYAQLPPQQFMAPPPAENLPPLKSLPSASEIRRSTIETFTDYQPKHKGHKGTLPPGEASAASSPHIAQSGSFTTLKSPMSHDMSYNEDSEATPSPHQLSRTSVVMLDPVGEFKSQRKFKPAGSLPRQPSQPGYLNQDLAQSHEDLIPGNRKSAVRRMMNTNF</sequence>
<dbReference type="Pfam" id="PF08693">
    <property type="entry name" value="SKG6"/>
    <property type="match status" value="2"/>
</dbReference>
<dbReference type="AlphaFoldDB" id="A0A2H1A5P5"/>
<evidence type="ECO:0000256" key="1">
    <source>
        <dbReference type="SAM" id="MobiDB-lite"/>
    </source>
</evidence>
<feature type="compositionally biased region" description="Polar residues" evidence="1">
    <location>
        <begin position="391"/>
        <end position="400"/>
    </location>
</feature>
<accession>A0A2H1A5P5</accession>
<keyword evidence="2" id="KW-1133">Transmembrane helix</keyword>
<gene>
    <name evidence="3" type="ORF">B9J08_000700</name>
    <name evidence="4" type="ORF">CA7LBN_002277</name>
</gene>
<dbReference type="OMA" id="RMKSIYQ"/>
<dbReference type="VEuPathDB" id="FungiDB:CJJ09_002661"/>
<dbReference type="VEuPathDB" id="FungiDB:QG37_01538"/>
<feature type="compositionally biased region" description="Polar residues" evidence="1">
    <location>
        <begin position="227"/>
        <end position="240"/>
    </location>
</feature>
<dbReference type="VEuPathDB" id="FungiDB:CJI96_0003398"/>
<proteinExistence type="predicted"/>
<dbReference type="VEuPathDB" id="FungiDB:CJI97_000701"/>
<dbReference type="VEuPathDB" id="FungiDB:B9J08_000700"/>
<dbReference type="EMBL" id="CP076750">
    <property type="protein sequence ID" value="QWW23476.1"/>
    <property type="molecule type" value="Genomic_DNA"/>
</dbReference>
<feature type="compositionally biased region" description="Basic and acidic residues" evidence="1">
    <location>
        <begin position="331"/>
        <end position="345"/>
    </location>
</feature>
<evidence type="ECO:0000313" key="3">
    <source>
        <dbReference type="EMBL" id="PIS58210.1"/>
    </source>
</evidence>
<feature type="compositionally biased region" description="Acidic residues" evidence="1">
    <location>
        <begin position="291"/>
        <end position="302"/>
    </location>
</feature>
<feature type="compositionally biased region" description="Polar residues" evidence="1">
    <location>
        <begin position="272"/>
        <end position="283"/>
    </location>
</feature>
<evidence type="ECO:0000313" key="4">
    <source>
        <dbReference type="EMBL" id="QWW23476.1"/>
    </source>
</evidence>
<dbReference type="Proteomes" id="UP000825438">
    <property type="component" value="Chromosome II"/>
</dbReference>
<feature type="compositionally biased region" description="Basic and acidic residues" evidence="1">
    <location>
        <begin position="311"/>
        <end position="321"/>
    </location>
</feature>
<keyword evidence="2" id="KW-0812">Transmembrane</keyword>
<feature type="region of interest" description="Disordered" evidence="1">
    <location>
        <begin position="1"/>
        <end position="30"/>
    </location>
</feature>
<name>A0A2H1A5P5_CANAR</name>
<feature type="compositionally biased region" description="Low complexity" evidence="1">
    <location>
        <begin position="15"/>
        <end position="25"/>
    </location>
</feature>
<feature type="region of interest" description="Disordered" evidence="1">
    <location>
        <begin position="543"/>
        <end position="723"/>
    </location>
</feature>
<feature type="compositionally biased region" description="Polar residues" evidence="1">
    <location>
        <begin position="621"/>
        <end position="638"/>
    </location>
</feature>
<keyword evidence="2" id="KW-0472">Membrane</keyword>
<dbReference type="InterPro" id="IPR014805">
    <property type="entry name" value="SKG6/TOS2-like"/>
</dbReference>